<feature type="region of interest" description="Disordered" evidence="1">
    <location>
        <begin position="1"/>
        <end position="25"/>
    </location>
</feature>
<reference evidence="4" key="1">
    <citation type="submission" date="2016-06" db="UniProtKB">
        <authorList>
            <consortium name="WormBaseParasite"/>
        </authorList>
    </citation>
    <scope>IDENTIFICATION</scope>
</reference>
<dbReference type="WBParaSite" id="TCNE_0000973001-mRNA-1">
    <property type="protein sequence ID" value="TCNE_0000973001-mRNA-1"/>
    <property type="gene ID" value="TCNE_0000973001"/>
</dbReference>
<organism evidence="3 4">
    <name type="scientific">Toxocara canis</name>
    <name type="common">Canine roundworm</name>
    <dbReference type="NCBI Taxonomy" id="6265"/>
    <lineage>
        <taxon>Eukaryota</taxon>
        <taxon>Metazoa</taxon>
        <taxon>Ecdysozoa</taxon>
        <taxon>Nematoda</taxon>
        <taxon>Chromadorea</taxon>
        <taxon>Rhabditida</taxon>
        <taxon>Spirurina</taxon>
        <taxon>Ascaridomorpha</taxon>
        <taxon>Ascaridoidea</taxon>
        <taxon>Toxocaridae</taxon>
        <taxon>Toxocara</taxon>
    </lineage>
</organism>
<dbReference type="EMBL" id="UYWY01020264">
    <property type="protein sequence ID" value="VDM41051.1"/>
    <property type="molecule type" value="Genomic_DNA"/>
</dbReference>
<evidence type="ECO:0000313" key="4">
    <source>
        <dbReference type="WBParaSite" id="TCNE_0000973001-mRNA-1"/>
    </source>
</evidence>
<evidence type="ECO:0000256" key="1">
    <source>
        <dbReference type="SAM" id="MobiDB-lite"/>
    </source>
</evidence>
<sequence length="70" mass="7579">MVNTEPKNSSGVTIEESAPIKTEVNSVTKDSTEQCAIHEQTTIINDLKIGYCTYGHGDNRMLFICGGVGM</sequence>
<dbReference type="Proteomes" id="UP000050794">
    <property type="component" value="Unassembled WGS sequence"/>
</dbReference>
<reference evidence="2 3" key="2">
    <citation type="submission" date="2018-11" db="EMBL/GenBank/DDBJ databases">
        <authorList>
            <consortium name="Pathogen Informatics"/>
        </authorList>
    </citation>
    <scope>NUCLEOTIDE SEQUENCE [LARGE SCALE GENOMIC DNA]</scope>
</reference>
<evidence type="ECO:0000313" key="2">
    <source>
        <dbReference type="EMBL" id="VDM41051.1"/>
    </source>
</evidence>
<protein>
    <submittedName>
        <fullName evidence="2 4">Uncharacterized protein</fullName>
    </submittedName>
</protein>
<dbReference type="AlphaFoldDB" id="A0A183UML0"/>
<evidence type="ECO:0000313" key="3">
    <source>
        <dbReference type="Proteomes" id="UP000050794"/>
    </source>
</evidence>
<keyword evidence="3" id="KW-1185">Reference proteome</keyword>
<feature type="compositionally biased region" description="Polar residues" evidence="1">
    <location>
        <begin position="1"/>
        <end position="12"/>
    </location>
</feature>
<proteinExistence type="predicted"/>
<accession>A0A183UML0</accession>
<name>A0A183UML0_TOXCA</name>
<gene>
    <name evidence="2" type="ORF">TCNE_LOCUS9730</name>
</gene>